<dbReference type="AlphaFoldDB" id="A0A2K4MK78"/>
<organism evidence="2 3">
    <name type="scientific">Chromobacterium sinusclupearum</name>
    <dbReference type="NCBI Taxonomy" id="2077146"/>
    <lineage>
        <taxon>Bacteria</taxon>
        <taxon>Pseudomonadati</taxon>
        <taxon>Pseudomonadota</taxon>
        <taxon>Betaproteobacteria</taxon>
        <taxon>Neisseriales</taxon>
        <taxon>Chromobacteriaceae</taxon>
        <taxon>Chromobacterium</taxon>
    </lineage>
</organism>
<evidence type="ECO:0000259" key="1">
    <source>
        <dbReference type="Pfam" id="PF12680"/>
    </source>
</evidence>
<dbReference type="InterPro" id="IPR037401">
    <property type="entry name" value="SnoaL-like"/>
</dbReference>
<feature type="domain" description="SnoaL-like" evidence="1">
    <location>
        <begin position="15"/>
        <end position="112"/>
    </location>
</feature>
<proteinExistence type="predicted"/>
<sequence>MKRIPSPDAWQALLDWFQTLTPDSLGEISRYYADEARFKDPFNDVRGVAAIEAVFRHMFKTVDEPRFTVLHALRDGDQAFITWDFDFAYSGRRVNIHGGSHLRFDADGKVMLHRDYWDAAEELFEKIPLLGLPIAWMRRKLRVPA</sequence>
<accession>A0A2K4MK78</accession>
<evidence type="ECO:0000313" key="2">
    <source>
        <dbReference type="EMBL" id="POA97486.1"/>
    </source>
</evidence>
<dbReference type="Pfam" id="PF12680">
    <property type="entry name" value="SnoaL_2"/>
    <property type="match status" value="1"/>
</dbReference>
<dbReference type="RefSeq" id="WP_103321262.1">
    <property type="nucleotide sequence ID" value="NZ_PPTF01000073.1"/>
</dbReference>
<reference evidence="2 3" key="1">
    <citation type="submission" date="2018-01" db="EMBL/GenBank/DDBJ databases">
        <title>Genomic Sequence of Chromobacterium MWU13-2610 from wild cranberry bogs within the Cape Cod National Seashore.</title>
        <authorList>
            <person name="O'Hara-Hanley K."/>
            <person name="Soby S."/>
            <person name="Harrison A."/>
        </authorList>
    </citation>
    <scope>NUCLEOTIDE SEQUENCE [LARGE SCALE GENOMIC DNA]</scope>
    <source>
        <strain evidence="2 3">MWU13-2610</strain>
    </source>
</reference>
<dbReference type="SUPFAM" id="SSF54427">
    <property type="entry name" value="NTF2-like"/>
    <property type="match status" value="1"/>
</dbReference>
<comment type="caution">
    <text evidence="2">The sequence shown here is derived from an EMBL/GenBank/DDBJ whole genome shotgun (WGS) entry which is preliminary data.</text>
</comment>
<dbReference type="Proteomes" id="UP000236416">
    <property type="component" value="Unassembled WGS sequence"/>
</dbReference>
<dbReference type="EMBL" id="PPTF01000073">
    <property type="protein sequence ID" value="POA97486.1"/>
    <property type="molecule type" value="Genomic_DNA"/>
</dbReference>
<dbReference type="InterPro" id="IPR032710">
    <property type="entry name" value="NTF2-like_dom_sf"/>
</dbReference>
<name>A0A2K4MK78_9NEIS</name>
<protein>
    <submittedName>
        <fullName evidence="2">Nuclear transport factor 2 family protein</fullName>
    </submittedName>
</protein>
<gene>
    <name evidence="2" type="ORF">C2134_16805</name>
</gene>
<dbReference type="Gene3D" id="3.10.450.50">
    <property type="match status" value="1"/>
</dbReference>
<keyword evidence="3" id="KW-1185">Reference proteome</keyword>
<evidence type="ECO:0000313" key="3">
    <source>
        <dbReference type="Proteomes" id="UP000236416"/>
    </source>
</evidence>